<name>A0AAP0PQJ2_9MAGN</name>
<gene>
    <name evidence="2" type="ORF">Sjap_000533</name>
</gene>
<keyword evidence="3" id="KW-1185">Reference proteome</keyword>
<feature type="region of interest" description="Disordered" evidence="1">
    <location>
        <begin position="53"/>
        <end position="126"/>
    </location>
</feature>
<organism evidence="2 3">
    <name type="scientific">Stephania japonica</name>
    <dbReference type="NCBI Taxonomy" id="461633"/>
    <lineage>
        <taxon>Eukaryota</taxon>
        <taxon>Viridiplantae</taxon>
        <taxon>Streptophyta</taxon>
        <taxon>Embryophyta</taxon>
        <taxon>Tracheophyta</taxon>
        <taxon>Spermatophyta</taxon>
        <taxon>Magnoliopsida</taxon>
        <taxon>Ranunculales</taxon>
        <taxon>Menispermaceae</taxon>
        <taxon>Menispermoideae</taxon>
        <taxon>Cissampelideae</taxon>
        <taxon>Stephania</taxon>
    </lineage>
</organism>
<reference evidence="2 3" key="1">
    <citation type="submission" date="2024-01" db="EMBL/GenBank/DDBJ databases">
        <title>Genome assemblies of Stephania.</title>
        <authorList>
            <person name="Yang L."/>
        </authorList>
    </citation>
    <scope>NUCLEOTIDE SEQUENCE [LARGE SCALE GENOMIC DNA]</scope>
    <source>
        <strain evidence="2">QJT</strain>
        <tissue evidence="2">Leaf</tissue>
    </source>
</reference>
<protein>
    <submittedName>
        <fullName evidence="2">Uncharacterized protein</fullName>
    </submittedName>
</protein>
<evidence type="ECO:0000313" key="3">
    <source>
        <dbReference type="Proteomes" id="UP001417504"/>
    </source>
</evidence>
<feature type="compositionally biased region" description="Basic and acidic residues" evidence="1">
    <location>
        <begin position="98"/>
        <end position="126"/>
    </location>
</feature>
<dbReference type="AlphaFoldDB" id="A0AAP0PQJ2"/>
<accession>A0AAP0PQJ2</accession>
<dbReference type="EMBL" id="JBBNAE010000001">
    <property type="protein sequence ID" value="KAK9153053.1"/>
    <property type="molecule type" value="Genomic_DNA"/>
</dbReference>
<sequence>MVASGNESLHHREYGISEFSIPMEYVRDGWMHQRENTCKILCQSLIVAHFSSYIGPAPSPASGDRDNATSHDNPMAKRTEHQSRKGGGEKSWGGVYTNRERKREVIPSAHRPREEESGSDYDPGRR</sequence>
<evidence type="ECO:0000313" key="2">
    <source>
        <dbReference type="EMBL" id="KAK9153053.1"/>
    </source>
</evidence>
<comment type="caution">
    <text evidence="2">The sequence shown here is derived from an EMBL/GenBank/DDBJ whole genome shotgun (WGS) entry which is preliminary data.</text>
</comment>
<proteinExistence type="predicted"/>
<dbReference type="Proteomes" id="UP001417504">
    <property type="component" value="Unassembled WGS sequence"/>
</dbReference>
<evidence type="ECO:0000256" key="1">
    <source>
        <dbReference type="SAM" id="MobiDB-lite"/>
    </source>
</evidence>
<feature type="compositionally biased region" description="Basic and acidic residues" evidence="1">
    <location>
        <begin position="63"/>
        <end position="88"/>
    </location>
</feature>